<proteinExistence type="predicted"/>
<keyword evidence="4" id="KW-1185">Reference proteome</keyword>
<feature type="region of interest" description="Disordered" evidence="1">
    <location>
        <begin position="29"/>
        <end position="51"/>
    </location>
</feature>
<gene>
    <name evidence="3" type="ORF">AVEN_138939_1</name>
    <name evidence="2" type="ORF">AVEN_217239_1</name>
</gene>
<evidence type="ECO:0000313" key="4">
    <source>
        <dbReference type="Proteomes" id="UP000499080"/>
    </source>
</evidence>
<sequence length="123" mass="13900">MPVSCAERRYNHINNGLLYPDPFHSDINHSSRKISSDAQENSMSSHKLVKEKIPKTPIERNSWKKTICISSFLRKFPSSLPAFQGKSLKVILQPFFGKFNVNVIGFFLSGLIATNTHMGLHPT</sequence>
<protein>
    <submittedName>
        <fullName evidence="3">Uncharacterized protein</fullName>
    </submittedName>
</protein>
<feature type="compositionally biased region" description="Polar residues" evidence="1">
    <location>
        <begin position="36"/>
        <end position="45"/>
    </location>
</feature>
<dbReference type="Proteomes" id="UP000499080">
    <property type="component" value="Unassembled WGS sequence"/>
</dbReference>
<dbReference type="EMBL" id="BGPR01035061">
    <property type="protein sequence ID" value="GBO09718.1"/>
    <property type="molecule type" value="Genomic_DNA"/>
</dbReference>
<accession>A0A4Y2UA67</accession>
<comment type="caution">
    <text evidence="3">The sequence shown here is derived from an EMBL/GenBank/DDBJ whole genome shotgun (WGS) entry which is preliminary data.</text>
</comment>
<name>A0A4Y2UA67_ARAVE</name>
<evidence type="ECO:0000313" key="2">
    <source>
        <dbReference type="EMBL" id="GBO02697.1"/>
    </source>
</evidence>
<dbReference type="AlphaFoldDB" id="A0A4Y2UA67"/>
<evidence type="ECO:0000256" key="1">
    <source>
        <dbReference type="SAM" id="MobiDB-lite"/>
    </source>
</evidence>
<dbReference type="EMBL" id="BGPR01030278">
    <property type="protein sequence ID" value="GBO02697.1"/>
    <property type="molecule type" value="Genomic_DNA"/>
</dbReference>
<reference evidence="3 4" key="1">
    <citation type="journal article" date="2019" name="Sci. Rep.">
        <title>Orb-weaving spider Araneus ventricosus genome elucidates the spidroin gene catalogue.</title>
        <authorList>
            <person name="Kono N."/>
            <person name="Nakamura H."/>
            <person name="Ohtoshi R."/>
            <person name="Moran D.A.P."/>
            <person name="Shinohara A."/>
            <person name="Yoshida Y."/>
            <person name="Fujiwara M."/>
            <person name="Mori M."/>
            <person name="Tomita M."/>
            <person name="Arakawa K."/>
        </authorList>
    </citation>
    <scope>NUCLEOTIDE SEQUENCE [LARGE SCALE GENOMIC DNA]</scope>
</reference>
<organism evidence="3 4">
    <name type="scientific">Araneus ventricosus</name>
    <name type="common">Orbweaver spider</name>
    <name type="synonym">Epeira ventricosa</name>
    <dbReference type="NCBI Taxonomy" id="182803"/>
    <lineage>
        <taxon>Eukaryota</taxon>
        <taxon>Metazoa</taxon>
        <taxon>Ecdysozoa</taxon>
        <taxon>Arthropoda</taxon>
        <taxon>Chelicerata</taxon>
        <taxon>Arachnida</taxon>
        <taxon>Araneae</taxon>
        <taxon>Araneomorphae</taxon>
        <taxon>Entelegynae</taxon>
        <taxon>Araneoidea</taxon>
        <taxon>Araneidae</taxon>
        <taxon>Araneus</taxon>
    </lineage>
</organism>
<evidence type="ECO:0000313" key="3">
    <source>
        <dbReference type="EMBL" id="GBO09718.1"/>
    </source>
</evidence>